<dbReference type="EMBL" id="JAFHDT010000024">
    <property type="protein sequence ID" value="KAI7791952.1"/>
    <property type="molecule type" value="Genomic_DNA"/>
</dbReference>
<comment type="caution">
    <text evidence="4">The sequence shown here is derived from an EMBL/GenBank/DDBJ whole genome shotgun (WGS) entry which is preliminary data.</text>
</comment>
<evidence type="ECO:0000256" key="2">
    <source>
        <dbReference type="SAM" id="SignalP"/>
    </source>
</evidence>
<dbReference type="PANTHER" id="PTHR46096">
    <property type="entry name" value="PERFORIN-1"/>
    <property type="match status" value="1"/>
</dbReference>
<protein>
    <recommendedName>
        <fullName evidence="3">C2 domain-containing protein</fullName>
    </recommendedName>
</protein>
<dbReference type="GO" id="GO:0022829">
    <property type="term" value="F:wide pore channel activity"/>
    <property type="evidence" value="ECO:0007669"/>
    <property type="project" value="TreeGrafter"/>
</dbReference>
<dbReference type="GO" id="GO:0001913">
    <property type="term" value="P:T cell mediated cytotoxicity"/>
    <property type="evidence" value="ECO:0007669"/>
    <property type="project" value="TreeGrafter"/>
</dbReference>
<dbReference type="InterPro" id="IPR052784">
    <property type="entry name" value="Perforin-1_pore-forming"/>
</dbReference>
<dbReference type="AlphaFoldDB" id="A0A9W7T753"/>
<dbReference type="GO" id="GO:0051607">
    <property type="term" value="P:defense response to virus"/>
    <property type="evidence" value="ECO:0007669"/>
    <property type="project" value="TreeGrafter"/>
</dbReference>
<dbReference type="PROSITE" id="PS50004">
    <property type="entry name" value="C2"/>
    <property type="match status" value="1"/>
</dbReference>
<evidence type="ECO:0000313" key="4">
    <source>
        <dbReference type="EMBL" id="KAI7791952.1"/>
    </source>
</evidence>
<gene>
    <name evidence="4" type="ORF">IRJ41_017048</name>
</gene>
<dbReference type="InterPro" id="IPR035892">
    <property type="entry name" value="C2_domain_sf"/>
</dbReference>
<proteinExistence type="predicted"/>
<dbReference type="Pfam" id="PF00168">
    <property type="entry name" value="C2"/>
    <property type="match status" value="1"/>
</dbReference>
<keyword evidence="1 2" id="KW-0732">Signal</keyword>
<dbReference type="SUPFAM" id="SSF49562">
    <property type="entry name" value="C2 domain (Calcium/lipid-binding domain, CaLB)"/>
    <property type="match status" value="1"/>
</dbReference>
<feature type="signal peptide" evidence="2">
    <location>
        <begin position="1"/>
        <end position="26"/>
    </location>
</feature>
<keyword evidence="5" id="KW-1185">Reference proteome</keyword>
<feature type="domain" description="C2" evidence="3">
    <location>
        <begin position="8"/>
        <end position="130"/>
    </location>
</feature>
<dbReference type="Proteomes" id="UP001059041">
    <property type="component" value="Linkage Group LG24"/>
</dbReference>
<evidence type="ECO:0000259" key="3">
    <source>
        <dbReference type="PROSITE" id="PS50004"/>
    </source>
</evidence>
<dbReference type="Gene3D" id="2.60.40.150">
    <property type="entry name" value="C2 domain"/>
    <property type="match status" value="1"/>
</dbReference>
<dbReference type="GO" id="GO:0001771">
    <property type="term" value="P:immunological synapse formation"/>
    <property type="evidence" value="ECO:0007669"/>
    <property type="project" value="TreeGrafter"/>
</dbReference>
<feature type="chain" id="PRO_5040971044" description="C2 domain-containing protein" evidence="2">
    <location>
        <begin position="27"/>
        <end position="135"/>
    </location>
</feature>
<evidence type="ECO:0000256" key="1">
    <source>
        <dbReference type="ARBA" id="ARBA00022729"/>
    </source>
</evidence>
<reference evidence="4" key="1">
    <citation type="submission" date="2021-02" db="EMBL/GenBank/DDBJ databases">
        <title>Comparative genomics reveals that relaxation of natural selection precedes convergent phenotypic evolution of cavefish.</title>
        <authorList>
            <person name="Peng Z."/>
        </authorList>
    </citation>
    <scope>NUCLEOTIDE SEQUENCE</scope>
    <source>
        <tissue evidence="4">Muscle</tissue>
    </source>
</reference>
<dbReference type="InterPro" id="IPR000008">
    <property type="entry name" value="C2_dom"/>
</dbReference>
<name>A0A9W7T753_TRIRA</name>
<sequence length="135" mass="15114">MTFLYDVRLACLAMLMLALHLEFTSAAVQVTNLRADNLSGADPAGNKADGYVKVWCNGVFGGMTEHRPGQTNPWWSAEFNFPSCEVGDTMKLEVWDKDTMNDDNMFTCTSKLESGTHDVSCKASKGTLYYKYRVY</sequence>
<organism evidence="4 5">
    <name type="scientific">Triplophysa rosa</name>
    <name type="common">Cave loach</name>
    <dbReference type="NCBI Taxonomy" id="992332"/>
    <lineage>
        <taxon>Eukaryota</taxon>
        <taxon>Metazoa</taxon>
        <taxon>Chordata</taxon>
        <taxon>Craniata</taxon>
        <taxon>Vertebrata</taxon>
        <taxon>Euteleostomi</taxon>
        <taxon>Actinopterygii</taxon>
        <taxon>Neopterygii</taxon>
        <taxon>Teleostei</taxon>
        <taxon>Ostariophysi</taxon>
        <taxon>Cypriniformes</taxon>
        <taxon>Nemacheilidae</taxon>
        <taxon>Triplophysa</taxon>
    </lineage>
</organism>
<dbReference type="PANTHER" id="PTHR46096:SF3">
    <property type="entry name" value="PERFORIN-1"/>
    <property type="match status" value="1"/>
</dbReference>
<accession>A0A9W7T753</accession>
<evidence type="ECO:0000313" key="5">
    <source>
        <dbReference type="Proteomes" id="UP001059041"/>
    </source>
</evidence>
<dbReference type="GO" id="GO:0016020">
    <property type="term" value="C:membrane"/>
    <property type="evidence" value="ECO:0007669"/>
    <property type="project" value="TreeGrafter"/>
</dbReference>